<dbReference type="InterPro" id="IPR016129">
    <property type="entry name" value="Caspase_his_AS"/>
</dbReference>
<dbReference type="PIRSF" id="PIRSF038001">
    <property type="entry name" value="Caspase_ICE"/>
    <property type="match status" value="1"/>
</dbReference>
<dbReference type="GO" id="GO:0045751">
    <property type="term" value="P:negative regulation of Toll signaling pathway"/>
    <property type="evidence" value="ECO:0007669"/>
    <property type="project" value="UniProtKB-ARBA"/>
</dbReference>
<evidence type="ECO:0000256" key="4">
    <source>
        <dbReference type="ARBA" id="ARBA00022801"/>
    </source>
</evidence>
<dbReference type="SMART" id="SM00115">
    <property type="entry name" value="CASc"/>
    <property type="match status" value="1"/>
</dbReference>
<dbReference type="SUPFAM" id="SSF52129">
    <property type="entry name" value="Caspase-like"/>
    <property type="match status" value="1"/>
</dbReference>
<dbReference type="GO" id="GO:0004197">
    <property type="term" value="F:cysteine-type endopeptidase activity"/>
    <property type="evidence" value="ECO:0007669"/>
    <property type="project" value="InterPro"/>
</dbReference>
<evidence type="ECO:0000313" key="14">
    <source>
        <dbReference type="RefSeq" id="XP_005177645.1"/>
    </source>
</evidence>
<feature type="region of interest" description="Disordered" evidence="9">
    <location>
        <begin position="22"/>
        <end position="41"/>
    </location>
</feature>
<keyword evidence="5" id="KW-0788">Thiol protease</keyword>
<keyword evidence="2" id="KW-0645">Protease</keyword>
<dbReference type="CDD" id="cd00032">
    <property type="entry name" value="CASc"/>
    <property type="match status" value="1"/>
</dbReference>
<comment type="similarity">
    <text evidence="1 8">Belongs to the peptidase C14A family.</text>
</comment>
<keyword evidence="6" id="KW-0865">Zymogen</keyword>
<dbReference type="Proteomes" id="UP001652621">
    <property type="component" value="Unplaced"/>
</dbReference>
<dbReference type="InterPro" id="IPR002398">
    <property type="entry name" value="Pept_C14"/>
</dbReference>
<dbReference type="PROSITE" id="PS50207">
    <property type="entry name" value="CASPASE_P10"/>
    <property type="match status" value="1"/>
</dbReference>
<evidence type="ECO:0000256" key="7">
    <source>
        <dbReference type="PIRSR" id="PIRSR038001-1"/>
    </source>
</evidence>
<keyword evidence="3" id="KW-0053">Apoptosis</keyword>
<evidence type="ECO:0000259" key="10">
    <source>
        <dbReference type="PROSITE" id="PS50207"/>
    </source>
</evidence>
<keyword evidence="13" id="KW-1185">Reference proteome</keyword>
<dbReference type="VEuPathDB" id="VectorBase:MDOMA2_002290"/>
<reference evidence="14" key="2">
    <citation type="submission" date="2025-04" db="UniProtKB">
        <authorList>
            <consortium name="RefSeq"/>
        </authorList>
    </citation>
    <scope>IDENTIFICATION</scope>
    <source>
        <strain evidence="14">Aabys</strain>
    </source>
</reference>
<dbReference type="GeneID" id="101893570"/>
<feature type="active site" evidence="7">
    <location>
        <position position="221"/>
    </location>
</feature>
<dbReference type="InterPro" id="IPR015917">
    <property type="entry name" value="Pept_C14A"/>
</dbReference>
<gene>
    <name evidence="12" type="primary">101893570</name>
    <name evidence="14" type="synonym">LOC101893570</name>
</gene>
<proteinExistence type="inferred from homology"/>
<accession>A0A1I8MN54</accession>
<dbReference type="FunFam" id="3.40.50.1460:FF:000001">
    <property type="entry name" value="Caspase-3 preproprotein"/>
    <property type="match status" value="1"/>
</dbReference>
<dbReference type="Gene3D" id="3.40.50.1460">
    <property type="match status" value="1"/>
</dbReference>
<evidence type="ECO:0000256" key="9">
    <source>
        <dbReference type="SAM" id="MobiDB-lite"/>
    </source>
</evidence>
<dbReference type="RefSeq" id="XP_005177645.1">
    <property type="nucleotide sequence ID" value="XM_005177588.3"/>
</dbReference>
<evidence type="ECO:0000256" key="5">
    <source>
        <dbReference type="ARBA" id="ARBA00022807"/>
    </source>
</evidence>
<dbReference type="VEuPathDB" id="VectorBase:MDOA006720"/>
<sequence>MTDDCISTTTIEYITKATLKMNTTTPRNPTDSIRFEDEIGDRPDALGMGIMGGEEPSSENKTANGVLQTHQTNGKVVSFEIASVARMPTERNAMEYNMNHKRRGHALIFNHEFYDIPSLEPRKGTNVDCEKLKNALKNLDFDVKVHKDCKLRELYKHIEKAASQDHSDNDCIAVAILTHGEHGYLYAKDVMYKLENIWHYFTAHECPTLAGKPKLFFIQACRGDRLDPGIKLQKTETDGETFSEMTYRIPVHADFLISYSTIPGFYSWRNTTDGSWYIQSLVEELNRNGKKYDMLTLLTFVSQRVAVGFESCVPSRPIMDQQKQIPCLTSMLTRILRFNEKPNKTN</sequence>
<keyword evidence="4" id="KW-0378">Hydrolase</keyword>
<dbReference type="InterPro" id="IPR033139">
    <property type="entry name" value="Caspase_cys_AS"/>
</dbReference>
<dbReference type="STRING" id="7370.A0A1I8MN54"/>
<evidence type="ECO:0000256" key="2">
    <source>
        <dbReference type="ARBA" id="ARBA00022670"/>
    </source>
</evidence>
<feature type="active site" evidence="7">
    <location>
        <position position="179"/>
    </location>
</feature>
<dbReference type="PROSITE" id="PS50208">
    <property type="entry name" value="CASPASE_P20"/>
    <property type="match status" value="1"/>
</dbReference>
<organism evidence="12">
    <name type="scientific">Musca domestica</name>
    <name type="common">House fly</name>
    <dbReference type="NCBI Taxonomy" id="7370"/>
    <lineage>
        <taxon>Eukaryota</taxon>
        <taxon>Metazoa</taxon>
        <taxon>Ecdysozoa</taxon>
        <taxon>Arthropoda</taxon>
        <taxon>Hexapoda</taxon>
        <taxon>Insecta</taxon>
        <taxon>Pterygota</taxon>
        <taxon>Neoptera</taxon>
        <taxon>Endopterygota</taxon>
        <taxon>Diptera</taxon>
        <taxon>Brachycera</taxon>
        <taxon>Muscomorpha</taxon>
        <taxon>Muscoidea</taxon>
        <taxon>Muscidae</taxon>
        <taxon>Musca</taxon>
    </lineage>
</organism>
<evidence type="ECO:0000256" key="6">
    <source>
        <dbReference type="ARBA" id="ARBA00023145"/>
    </source>
</evidence>
<dbReference type="GO" id="GO:0016322">
    <property type="term" value="P:neuron remodeling"/>
    <property type="evidence" value="ECO:0007669"/>
    <property type="project" value="UniProtKB-ARBA"/>
</dbReference>
<dbReference type="AlphaFoldDB" id="A0A1I8MN54"/>
<feature type="compositionally biased region" description="Polar residues" evidence="9">
    <location>
        <begin position="22"/>
        <end position="31"/>
    </location>
</feature>
<dbReference type="PRINTS" id="PR00376">
    <property type="entry name" value="IL1BCENZYME"/>
</dbReference>
<dbReference type="InterPro" id="IPR002138">
    <property type="entry name" value="Pept_C14_p10"/>
</dbReference>
<dbReference type="KEGG" id="mde:101893570"/>
<evidence type="ECO:0000256" key="1">
    <source>
        <dbReference type="ARBA" id="ARBA00010134"/>
    </source>
</evidence>
<dbReference type="PANTHER" id="PTHR10454:SF245">
    <property type="entry name" value="CASPASE-RELATED"/>
    <property type="match status" value="1"/>
</dbReference>
<feature type="domain" description="Caspase family p10" evidence="10">
    <location>
        <begin position="245"/>
        <end position="340"/>
    </location>
</feature>
<dbReference type="Pfam" id="PF00656">
    <property type="entry name" value="Peptidase_C14"/>
    <property type="match status" value="1"/>
</dbReference>
<dbReference type="PANTHER" id="PTHR10454">
    <property type="entry name" value="CASPASE"/>
    <property type="match status" value="1"/>
</dbReference>
<dbReference type="GO" id="GO:0005737">
    <property type="term" value="C:cytoplasm"/>
    <property type="evidence" value="ECO:0007669"/>
    <property type="project" value="TreeGrafter"/>
</dbReference>
<evidence type="ECO:0000256" key="8">
    <source>
        <dbReference type="RuleBase" id="RU003971"/>
    </source>
</evidence>
<evidence type="ECO:0000313" key="13">
    <source>
        <dbReference type="Proteomes" id="UP001652621"/>
    </source>
</evidence>
<dbReference type="GO" id="GO:0045476">
    <property type="term" value="P:nurse cell apoptotic process"/>
    <property type="evidence" value="ECO:0007669"/>
    <property type="project" value="UniProtKB-ARBA"/>
</dbReference>
<evidence type="ECO:0000259" key="11">
    <source>
        <dbReference type="PROSITE" id="PS50208"/>
    </source>
</evidence>
<dbReference type="PROSITE" id="PS01122">
    <property type="entry name" value="CASPASE_CYS"/>
    <property type="match status" value="1"/>
</dbReference>
<dbReference type="GO" id="GO:0043525">
    <property type="term" value="P:positive regulation of neuron apoptotic process"/>
    <property type="evidence" value="ECO:0007669"/>
    <property type="project" value="TreeGrafter"/>
</dbReference>
<dbReference type="eggNOG" id="KOG3573">
    <property type="taxonomic scope" value="Eukaryota"/>
</dbReference>
<evidence type="ECO:0000256" key="3">
    <source>
        <dbReference type="ARBA" id="ARBA00022703"/>
    </source>
</evidence>
<evidence type="ECO:0000313" key="12">
    <source>
        <dbReference type="EnsemblMetazoa" id="MDOA006720-PA"/>
    </source>
</evidence>
<feature type="domain" description="Caspase family p20" evidence="11">
    <location>
        <begin position="102"/>
        <end position="225"/>
    </location>
</feature>
<dbReference type="InterPro" id="IPR029030">
    <property type="entry name" value="Caspase-like_dom_sf"/>
</dbReference>
<name>A0A1I8MN54_MUSDO</name>
<protein>
    <submittedName>
        <fullName evidence="14">Caspase-1</fullName>
    </submittedName>
</protein>
<dbReference type="PROSITE" id="PS01121">
    <property type="entry name" value="CASPASE_HIS"/>
    <property type="match status" value="1"/>
</dbReference>
<dbReference type="GO" id="GO:0006508">
    <property type="term" value="P:proteolysis"/>
    <property type="evidence" value="ECO:0007669"/>
    <property type="project" value="UniProtKB-KW"/>
</dbReference>
<reference evidence="12" key="1">
    <citation type="submission" date="2021-01" db="UniProtKB">
        <authorList>
            <consortium name="EnsemblMetazoa"/>
        </authorList>
    </citation>
    <scope>IDENTIFICATION</scope>
    <source>
        <strain evidence="12">Aabys</strain>
    </source>
</reference>
<dbReference type="OrthoDB" id="6116485at2759"/>
<dbReference type="InterPro" id="IPR011600">
    <property type="entry name" value="Pept_C14_caspase"/>
</dbReference>
<dbReference type="GO" id="GO:1990525">
    <property type="term" value="F:BIR domain binding"/>
    <property type="evidence" value="ECO:0007669"/>
    <property type="project" value="UniProtKB-ARBA"/>
</dbReference>
<dbReference type="InterPro" id="IPR001309">
    <property type="entry name" value="Pept_C14_p20"/>
</dbReference>
<dbReference type="EnsemblMetazoa" id="MDOA006720-RA">
    <property type="protein sequence ID" value="MDOA006720-PA"/>
    <property type="gene ID" value="MDOA006720"/>
</dbReference>